<evidence type="ECO:0008006" key="5">
    <source>
        <dbReference type="Google" id="ProtNLM"/>
    </source>
</evidence>
<name>A0AAV4Q9P9_CAEEX</name>
<feature type="signal peptide" evidence="2">
    <location>
        <begin position="1"/>
        <end position="19"/>
    </location>
</feature>
<comment type="caution">
    <text evidence="3">The sequence shown here is derived from an EMBL/GenBank/DDBJ whole genome shotgun (WGS) entry which is preliminary data.</text>
</comment>
<evidence type="ECO:0000256" key="2">
    <source>
        <dbReference type="SAM" id="SignalP"/>
    </source>
</evidence>
<accession>A0AAV4Q9P9</accession>
<dbReference type="EMBL" id="BPLR01005873">
    <property type="protein sequence ID" value="GIY05746.1"/>
    <property type="molecule type" value="Genomic_DNA"/>
</dbReference>
<evidence type="ECO:0000313" key="3">
    <source>
        <dbReference type="EMBL" id="GIY05746.1"/>
    </source>
</evidence>
<feature type="transmembrane region" description="Helical" evidence="1">
    <location>
        <begin position="93"/>
        <end position="115"/>
    </location>
</feature>
<reference evidence="3 4" key="1">
    <citation type="submission" date="2021-06" db="EMBL/GenBank/DDBJ databases">
        <title>Caerostris extrusa draft genome.</title>
        <authorList>
            <person name="Kono N."/>
            <person name="Arakawa K."/>
        </authorList>
    </citation>
    <scope>NUCLEOTIDE SEQUENCE [LARGE SCALE GENOMIC DNA]</scope>
</reference>
<dbReference type="AlphaFoldDB" id="A0AAV4Q9P9"/>
<gene>
    <name evidence="3" type="ORF">CEXT_580651</name>
</gene>
<proteinExistence type="predicted"/>
<keyword evidence="1" id="KW-0472">Membrane</keyword>
<feature type="transmembrane region" description="Helical" evidence="1">
    <location>
        <begin position="20"/>
        <end position="41"/>
    </location>
</feature>
<feature type="chain" id="PRO_5043685836" description="Gustatory receptor" evidence="2">
    <location>
        <begin position="20"/>
        <end position="121"/>
    </location>
</feature>
<organism evidence="3 4">
    <name type="scientific">Caerostris extrusa</name>
    <name type="common">Bark spider</name>
    <name type="synonym">Caerostris bankana</name>
    <dbReference type="NCBI Taxonomy" id="172846"/>
    <lineage>
        <taxon>Eukaryota</taxon>
        <taxon>Metazoa</taxon>
        <taxon>Ecdysozoa</taxon>
        <taxon>Arthropoda</taxon>
        <taxon>Chelicerata</taxon>
        <taxon>Arachnida</taxon>
        <taxon>Araneae</taxon>
        <taxon>Araneomorphae</taxon>
        <taxon>Entelegynae</taxon>
        <taxon>Araneoidea</taxon>
        <taxon>Araneidae</taxon>
        <taxon>Caerostris</taxon>
    </lineage>
</organism>
<sequence>MSLWRLFFLFGANELTTTAIAWANAPTALMAPFYVIGITLCASRISSQVKNCNVCLQLLHDRLIYDTLVKGETLQLVKSMINRRFTSMSACSVEFYANIILSIFGSLLTYGLLILNFKQSY</sequence>
<keyword evidence="2" id="KW-0732">Signal</keyword>
<keyword evidence="1" id="KW-0812">Transmembrane</keyword>
<dbReference type="Proteomes" id="UP001054945">
    <property type="component" value="Unassembled WGS sequence"/>
</dbReference>
<protein>
    <recommendedName>
        <fullName evidence="5">Gustatory receptor</fullName>
    </recommendedName>
</protein>
<keyword evidence="1" id="KW-1133">Transmembrane helix</keyword>
<evidence type="ECO:0000313" key="4">
    <source>
        <dbReference type="Proteomes" id="UP001054945"/>
    </source>
</evidence>
<keyword evidence="4" id="KW-1185">Reference proteome</keyword>
<evidence type="ECO:0000256" key="1">
    <source>
        <dbReference type="SAM" id="Phobius"/>
    </source>
</evidence>